<evidence type="ECO:0000313" key="3">
    <source>
        <dbReference type="Proteomes" id="UP001272242"/>
    </source>
</evidence>
<dbReference type="Pfam" id="PF08410">
    <property type="entry name" value="DUF1737"/>
    <property type="match status" value="1"/>
</dbReference>
<gene>
    <name evidence="2" type="ORF">R5W23_006062</name>
</gene>
<dbReference type="Proteomes" id="UP001272242">
    <property type="component" value="Unassembled WGS sequence"/>
</dbReference>
<keyword evidence="3" id="KW-1185">Reference proteome</keyword>
<name>A0ABU5EUS4_9BACT</name>
<dbReference type="EMBL" id="JAXBLV010000066">
    <property type="protein sequence ID" value="MDY3558886.1"/>
    <property type="molecule type" value="Genomic_DNA"/>
</dbReference>
<reference evidence="3" key="1">
    <citation type="journal article" date="2023" name="Mar. Drugs">
        <title>Gemmata algarum, a Novel Planctomycete Isolated from an Algal Mat, Displays Antimicrobial Activity.</title>
        <authorList>
            <person name="Kumar G."/>
            <person name="Kallscheuer N."/>
            <person name="Kashif M."/>
            <person name="Ahamad S."/>
            <person name="Jagadeeshwari U."/>
            <person name="Pannikurungottu S."/>
            <person name="Haufschild T."/>
            <person name="Kabuu M."/>
            <person name="Sasikala C."/>
            <person name="Jogler C."/>
            <person name="Ramana C."/>
        </authorList>
    </citation>
    <scope>NUCLEOTIDE SEQUENCE [LARGE SCALE GENOMIC DNA]</scope>
    <source>
        <strain evidence="3">JC673</strain>
    </source>
</reference>
<evidence type="ECO:0000313" key="2">
    <source>
        <dbReference type="EMBL" id="MDY3558886.1"/>
    </source>
</evidence>
<accession>A0ABU5EUS4</accession>
<protein>
    <submittedName>
        <fullName evidence="2">DUF1737 domain-containing protein</fullName>
    </submittedName>
</protein>
<dbReference type="RefSeq" id="WP_320685751.1">
    <property type="nucleotide sequence ID" value="NZ_JAXBLV010000066.1"/>
</dbReference>
<organism evidence="2 3">
    <name type="scientific">Gemmata algarum</name>
    <dbReference type="NCBI Taxonomy" id="2975278"/>
    <lineage>
        <taxon>Bacteria</taxon>
        <taxon>Pseudomonadati</taxon>
        <taxon>Planctomycetota</taxon>
        <taxon>Planctomycetia</taxon>
        <taxon>Gemmatales</taxon>
        <taxon>Gemmataceae</taxon>
        <taxon>Gemmata</taxon>
    </lineage>
</organism>
<sequence length="64" mass="7174">MGYVILENDDALRLTAEVHRRMAQGWKPLGGVSCYYDTRNEAVRYVQALVREPVEPGATAHPTT</sequence>
<feature type="domain" description="DUF1737" evidence="1">
    <location>
        <begin position="3"/>
        <end position="52"/>
    </location>
</feature>
<dbReference type="InterPro" id="IPR013619">
    <property type="entry name" value="DUF1737"/>
</dbReference>
<proteinExistence type="predicted"/>
<comment type="caution">
    <text evidence="2">The sequence shown here is derived from an EMBL/GenBank/DDBJ whole genome shotgun (WGS) entry which is preliminary data.</text>
</comment>
<evidence type="ECO:0000259" key="1">
    <source>
        <dbReference type="Pfam" id="PF08410"/>
    </source>
</evidence>